<evidence type="ECO:0000313" key="2">
    <source>
        <dbReference type="Proteomes" id="UP000504607"/>
    </source>
</evidence>
<feature type="compositionally biased region" description="Basic and acidic residues" evidence="1">
    <location>
        <begin position="77"/>
        <end position="91"/>
    </location>
</feature>
<dbReference type="InterPro" id="IPR012438">
    <property type="entry name" value="DUF1639"/>
</dbReference>
<dbReference type="AlphaFoldDB" id="A0A6I9RHW6"/>
<dbReference type="PANTHER" id="PTHR33130">
    <property type="entry name" value="PUTATIVE (DUF1639)-RELATED"/>
    <property type="match status" value="1"/>
</dbReference>
<dbReference type="OrthoDB" id="769821at2759"/>
<sequence length="160" mass="18425">MVLRCKDSENPGEIIRHKYPSHSPSLAWTASLRPSDHTMNRPDDEKEEIEKEEDGKKPSDLRTRTTTGRILRPRGQGAEEKDKNDKKKTRAELHVALSKDEIEEDFIVMTGSKPPRRPKRKHKSSVQNRLNSLSPGFLLPETVSADRYKVSESRWKIPQD</sequence>
<feature type="compositionally biased region" description="Basic residues" evidence="1">
    <location>
        <begin position="114"/>
        <end position="124"/>
    </location>
</feature>
<accession>A0A6I9RHW6</accession>
<gene>
    <name evidence="3" type="primary">LOC105049166</name>
</gene>
<dbReference type="InParanoid" id="A0A6I9RHW6"/>
<name>A0A6I9RHW6_ELAGV</name>
<dbReference type="Pfam" id="PF07797">
    <property type="entry name" value="DUF1639"/>
    <property type="match status" value="1"/>
</dbReference>
<dbReference type="KEGG" id="egu:105049166"/>
<dbReference type="GeneID" id="105049166"/>
<reference evidence="3" key="1">
    <citation type="submission" date="2025-08" db="UniProtKB">
        <authorList>
            <consortium name="RefSeq"/>
        </authorList>
    </citation>
    <scope>IDENTIFICATION</scope>
</reference>
<proteinExistence type="predicted"/>
<feature type="compositionally biased region" description="Basic and acidic residues" evidence="1">
    <location>
        <begin position="144"/>
        <end position="160"/>
    </location>
</feature>
<dbReference type="PANTHER" id="PTHR33130:SF43">
    <property type="entry name" value="OS01G0688600 PROTEIN"/>
    <property type="match status" value="1"/>
</dbReference>
<organism evidence="2 3">
    <name type="scientific">Elaeis guineensis var. tenera</name>
    <name type="common">Oil palm</name>
    <dbReference type="NCBI Taxonomy" id="51953"/>
    <lineage>
        <taxon>Eukaryota</taxon>
        <taxon>Viridiplantae</taxon>
        <taxon>Streptophyta</taxon>
        <taxon>Embryophyta</taxon>
        <taxon>Tracheophyta</taxon>
        <taxon>Spermatophyta</taxon>
        <taxon>Magnoliopsida</taxon>
        <taxon>Liliopsida</taxon>
        <taxon>Arecaceae</taxon>
        <taxon>Arecoideae</taxon>
        <taxon>Cocoseae</taxon>
        <taxon>Elaeidinae</taxon>
        <taxon>Elaeis</taxon>
    </lineage>
</organism>
<feature type="region of interest" description="Disordered" evidence="1">
    <location>
        <begin position="106"/>
        <end position="160"/>
    </location>
</feature>
<feature type="compositionally biased region" description="Basic and acidic residues" evidence="1">
    <location>
        <begin position="53"/>
        <end position="63"/>
    </location>
</feature>
<keyword evidence="2" id="KW-1185">Reference proteome</keyword>
<feature type="region of interest" description="Disordered" evidence="1">
    <location>
        <begin position="1"/>
        <end position="91"/>
    </location>
</feature>
<evidence type="ECO:0000256" key="1">
    <source>
        <dbReference type="SAM" id="MobiDB-lite"/>
    </source>
</evidence>
<dbReference type="Proteomes" id="UP000504607">
    <property type="component" value="Chromosome 1"/>
</dbReference>
<protein>
    <submittedName>
        <fullName evidence="3">Uncharacterized protein LOC105049166</fullName>
    </submittedName>
</protein>
<feature type="compositionally biased region" description="Basic and acidic residues" evidence="1">
    <location>
        <begin position="34"/>
        <end position="44"/>
    </location>
</feature>
<feature type="compositionally biased region" description="Low complexity" evidence="1">
    <location>
        <begin position="64"/>
        <end position="75"/>
    </location>
</feature>
<evidence type="ECO:0000313" key="3">
    <source>
        <dbReference type="RefSeq" id="XP_010927041.2"/>
    </source>
</evidence>
<dbReference type="RefSeq" id="XP_010927041.2">
    <property type="nucleotide sequence ID" value="XM_010928739.2"/>
</dbReference>